<dbReference type="InterPro" id="IPR024516">
    <property type="entry name" value="Mce_C"/>
</dbReference>
<dbReference type="InterPro" id="IPR005693">
    <property type="entry name" value="Mce"/>
</dbReference>
<dbReference type="OrthoDB" id="4741753at2"/>
<proteinExistence type="predicted"/>
<evidence type="ECO:0000259" key="3">
    <source>
        <dbReference type="Pfam" id="PF02470"/>
    </source>
</evidence>
<dbReference type="NCBIfam" id="TIGR00996">
    <property type="entry name" value="Mtu_fam_mce"/>
    <property type="match status" value="1"/>
</dbReference>
<reference evidence="5 6" key="1">
    <citation type="submission" date="2017-05" db="EMBL/GenBank/DDBJ databases">
        <title>Isolation of Rhodococcus sp. S2-17 biodegrading of BP-3.</title>
        <authorList>
            <person name="Lee Y."/>
            <person name="Kim K.H."/>
            <person name="Chun B.H."/>
            <person name="Jung H.S."/>
            <person name="Jeon C.O."/>
        </authorList>
    </citation>
    <scope>NUCLEOTIDE SEQUENCE [LARGE SCALE GENOMIC DNA]</scope>
    <source>
        <strain evidence="5 6">S2-17</strain>
        <plasmid evidence="6">prb98</plasmid>
    </source>
</reference>
<dbReference type="Proteomes" id="UP000245711">
    <property type="component" value="Plasmid pRB98"/>
</dbReference>
<feature type="domain" description="Mce/MlaD" evidence="3">
    <location>
        <begin position="40"/>
        <end position="114"/>
    </location>
</feature>
<gene>
    <name evidence="5" type="ORF">CBI38_34690</name>
</gene>
<keyword evidence="2" id="KW-0472">Membrane</keyword>
<organism evidence="5 6">
    <name type="scientific">Rhodococcus oxybenzonivorans</name>
    <dbReference type="NCBI Taxonomy" id="1990687"/>
    <lineage>
        <taxon>Bacteria</taxon>
        <taxon>Bacillati</taxon>
        <taxon>Actinomycetota</taxon>
        <taxon>Actinomycetes</taxon>
        <taxon>Mycobacteriales</taxon>
        <taxon>Nocardiaceae</taxon>
        <taxon>Rhodococcus</taxon>
    </lineage>
</organism>
<dbReference type="InterPro" id="IPR052336">
    <property type="entry name" value="MlaD_Phospholipid_Transporter"/>
</dbReference>
<protein>
    <submittedName>
        <fullName evidence="5">Mammalian cell entry protein</fullName>
    </submittedName>
</protein>
<dbReference type="PANTHER" id="PTHR33371">
    <property type="entry name" value="INTERMEMBRANE PHOSPHOLIPID TRANSPORT SYSTEM BINDING PROTEIN MLAD-RELATED"/>
    <property type="match status" value="1"/>
</dbReference>
<dbReference type="KEGG" id="roz:CBI38_34690"/>
<dbReference type="Pfam" id="PF11887">
    <property type="entry name" value="Mce4_CUP1"/>
    <property type="match status" value="1"/>
</dbReference>
<dbReference type="Pfam" id="PF02470">
    <property type="entry name" value="MlaD"/>
    <property type="match status" value="1"/>
</dbReference>
<dbReference type="GO" id="GO:0005576">
    <property type="term" value="C:extracellular region"/>
    <property type="evidence" value="ECO:0007669"/>
    <property type="project" value="TreeGrafter"/>
</dbReference>
<keyword evidence="6" id="KW-1185">Reference proteome</keyword>
<accession>A0A2S2C6M5</accession>
<feature type="transmembrane region" description="Helical" evidence="2">
    <location>
        <begin position="12"/>
        <end position="30"/>
    </location>
</feature>
<dbReference type="AlphaFoldDB" id="A0A2S2C6M5"/>
<feature type="compositionally biased region" description="Low complexity" evidence="1">
    <location>
        <begin position="439"/>
        <end position="454"/>
    </location>
</feature>
<sequence length="502" mass="52640">MMLSSFVRVQLIIFSIVTVISLVVMGAYYMRIPSLVGIGRYEVTVQLPTSGGLYKTSNITYRGADVGTVLDVVPTQQGATATLSMNSSVKIPADVTAEVHSRSAIGEQYIDMVPTALDGPYLHDGSLIPAAQTTVPQDIAPMLDTANKNLAAIAPGKLSTLIDESYKAFNGTGPDLQRLLDSANLLVHDAHANVAPTTRLIDDMGPFLSAQAQSSDDIYTWARNLNSLTAQARERDESIRAILQKGPGAADEATKLFQQLKPTLPLLLGNLTSLGQVAATYNPSLEQTLVILPQLMSMLNTIGVPNDVHNGGAGGPVLSFNLGNLNAPENCTTGYLPASERRDASAIDAPPRTTDPMYCAIPQNAPLDVRGARNLPCMEHPGKRAPTVAICNSDEEYQPKGTNPWIGDPLPVVGNPLGDQVPGNGGPAQPAPGAGGGTQAAPASYGTAVTPGAPAPVATATYDAKTGRYQGHDGATYELSSVATSSSNEVRTWQTMLTGRSA</sequence>
<evidence type="ECO:0000313" key="5">
    <source>
        <dbReference type="EMBL" id="AWK76526.1"/>
    </source>
</evidence>
<keyword evidence="5" id="KW-0614">Plasmid</keyword>
<geneLocation type="plasmid" evidence="6">
    <name>prb98</name>
</geneLocation>
<keyword evidence="2" id="KW-0812">Transmembrane</keyword>
<dbReference type="RefSeq" id="WP_109335970.1">
    <property type="nucleotide sequence ID" value="NZ_CP021355.1"/>
</dbReference>
<evidence type="ECO:0000256" key="1">
    <source>
        <dbReference type="SAM" id="MobiDB-lite"/>
    </source>
</evidence>
<name>A0A2S2C6M5_9NOCA</name>
<evidence type="ECO:0000256" key="2">
    <source>
        <dbReference type="SAM" id="Phobius"/>
    </source>
</evidence>
<feature type="region of interest" description="Disordered" evidence="1">
    <location>
        <begin position="414"/>
        <end position="454"/>
    </location>
</feature>
<dbReference type="EMBL" id="CP021355">
    <property type="protein sequence ID" value="AWK76526.1"/>
    <property type="molecule type" value="Genomic_DNA"/>
</dbReference>
<keyword evidence="2" id="KW-1133">Transmembrane helix</keyword>
<dbReference type="PANTHER" id="PTHR33371:SF16">
    <property type="entry name" value="MCE-FAMILY PROTEIN MCE3F"/>
    <property type="match status" value="1"/>
</dbReference>
<dbReference type="InterPro" id="IPR003399">
    <property type="entry name" value="Mce/MlaD"/>
</dbReference>
<evidence type="ECO:0000259" key="4">
    <source>
        <dbReference type="Pfam" id="PF11887"/>
    </source>
</evidence>
<feature type="domain" description="Mammalian cell entry C-terminal" evidence="4">
    <location>
        <begin position="122"/>
        <end position="292"/>
    </location>
</feature>
<evidence type="ECO:0000313" key="6">
    <source>
        <dbReference type="Proteomes" id="UP000245711"/>
    </source>
</evidence>